<comment type="function">
    <text evidence="2 11">Synthesizes alpha-1,4-glucan chains using ADP-glucose.</text>
</comment>
<keyword evidence="12" id="KW-0812">Transmembrane</keyword>
<feature type="transmembrane region" description="Helical" evidence="12">
    <location>
        <begin position="12"/>
        <end position="30"/>
    </location>
</feature>
<dbReference type="AlphaFoldDB" id="A0A378NAJ3"/>
<comment type="pathway">
    <text evidence="3 11">Glycan biosynthesis; glycogen biosynthesis.</text>
</comment>
<gene>
    <name evidence="11 15" type="primary">glgA</name>
    <name evidence="15" type="ORF">NCTC9380_00696</name>
</gene>
<feature type="domain" description="Starch synthase catalytic" evidence="14">
    <location>
        <begin position="38"/>
        <end position="270"/>
    </location>
</feature>
<evidence type="ECO:0000256" key="3">
    <source>
        <dbReference type="ARBA" id="ARBA00004964"/>
    </source>
</evidence>
<dbReference type="PANTHER" id="PTHR45825">
    <property type="entry name" value="GRANULE-BOUND STARCH SYNTHASE 1, CHLOROPLASTIC/AMYLOPLASTIC"/>
    <property type="match status" value="1"/>
</dbReference>
<reference evidence="15 16" key="1">
    <citation type="submission" date="2018-06" db="EMBL/GenBank/DDBJ databases">
        <authorList>
            <consortium name="Pathogen Informatics"/>
            <person name="Doyle S."/>
        </authorList>
    </citation>
    <scope>NUCLEOTIDE SEQUENCE [LARGE SCALE GENOMIC DNA]</scope>
    <source>
        <strain evidence="15 16">NCTC9380</strain>
    </source>
</reference>
<dbReference type="Pfam" id="PF00534">
    <property type="entry name" value="Glycos_transf_1"/>
    <property type="match status" value="1"/>
</dbReference>
<dbReference type="NCBIfam" id="NF001899">
    <property type="entry name" value="PRK00654.1-2"/>
    <property type="match status" value="1"/>
</dbReference>
<dbReference type="SUPFAM" id="SSF53756">
    <property type="entry name" value="UDP-Glycosyltransferase/glycogen phosphorylase"/>
    <property type="match status" value="1"/>
</dbReference>
<protein>
    <recommendedName>
        <fullName evidence="6 11">Glycogen synthase</fullName>
        <ecNumber evidence="5 11">2.4.1.21</ecNumber>
    </recommendedName>
    <alternativeName>
        <fullName evidence="10 11">Starch [bacterial glycogen] synthase</fullName>
    </alternativeName>
</protein>
<evidence type="ECO:0000256" key="1">
    <source>
        <dbReference type="ARBA" id="ARBA00001478"/>
    </source>
</evidence>
<evidence type="ECO:0000256" key="8">
    <source>
        <dbReference type="ARBA" id="ARBA00022679"/>
    </source>
</evidence>
<keyword evidence="9 11" id="KW-0320">Glycogen biosynthesis</keyword>
<evidence type="ECO:0000256" key="7">
    <source>
        <dbReference type="ARBA" id="ARBA00022676"/>
    </source>
</evidence>
<organism evidence="15 16">
    <name type="scientific">Mannheimia haemolytica</name>
    <name type="common">Pasteurella haemolytica</name>
    <dbReference type="NCBI Taxonomy" id="75985"/>
    <lineage>
        <taxon>Bacteria</taxon>
        <taxon>Pseudomonadati</taxon>
        <taxon>Pseudomonadota</taxon>
        <taxon>Gammaproteobacteria</taxon>
        <taxon>Pasteurellales</taxon>
        <taxon>Pasteurellaceae</taxon>
        <taxon>Mannheimia</taxon>
    </lineage>
</organism>
<dbReference type="Pfam" id="PF08323">
    <property type="entry name" value="Glyco_transf_5"/>
    <property type="match status" value="1"/>
</dbReference>
<dbReference type="NCBIfam" id="TIGR02095">
    <property type="entry name" value="glgA"/>
    <property type="match status" value="1"/>
</dbReference>
<dbReference type="InterPro" id="IPR001296">
    <property type="entry name" value="Glyco_trans_1"/>
</dbReference>
<dbReference type="InterPro" id="IPR011835">
    <property type="entry name" value="GS/SS"/>
</dbReference>
<dbReference type="GO" id="GO:0005829">
    <property type="term" value="C:cytosol"/>
    <property type="evidence" value="ECO:0007669"/>
    <property type="project" value="TreeGrafter"/>
</dbReference>
<dbReference type="EMBL" id="UGPL01000006">
    <property type="protein sequence ID" value="STY65430.1"/>
    <property type="molecule type" value="Genomic_DNA"/>
</dbReference>
<dbReference type="FunFam" id="3.40.50.2000:FF:000011">
    <property type="entry name" value="Glycogen synthase"/>
    <property type="match status" value="1"/>
</dbReference>
<evidence type="ECO:0000256" key="5">
    <source>
        <dbReference type="ARBA" id="ARBA00012588"/>
    </source>
</evidence>
<dbReference type="UniPathway" id="UPA00164"/>
<comment type="catalytic activity">
    <reaction evidence="1 11">
        <text>[(1-&gt;4)-alpha-D-glucosyl](n) + ADP-alpha-D-glucose = [(1-&gt;4)-alpha-D-glucosyl](n+1) + ADP + H(+)</text>
        <dbReference type="Rhea" id="RHEA:18189"/>
        <dbReference type="Rhea" id="RHEA-COMP:9584"/>
        <dbReference type="Rhea" id="RHEA-COMP:9587"/>
        <dbReference type="ChEBI" id="CHEBI:15378"/>
        <dbReference type="ChEBI" id="CHEBI:15444"/>
        <dbReference type="ChEBI" id="CHEBI:57498"/>
        <dbReference type="ChEBI" id="CHEBI:456216"/>
        <dbReference type="EC" id="2.4.1.21"/>
    </reaction>
</comment>
<dbReference type="InterPro" id="IPR013534">
    <property type="entry name" value="Starch_synth_cat_dom"/>
</dbReference>
<dbReference type="GO" id="GO:0004373">
    <property type="term" value="F:alpha-1,4-glucan glucosyltransferase (UDP-glucose donor) activity"/>
    <property type="evidence" value="ECO:0007669"/>
    <property type="project" value="InterPro"/>
</dbReference>
<evidence type="ECO:0000256" key="4">
    <source>
        <dbReference type="ARBA" id="ARBA00010281"/>
    </source>
</evidence>
<proteinExistence type="inferred from homology"/>
<evidence type="ECO:0000259" key="14">
    <source>
        <dbReference type="Pfam" id="PF08323"/>
    </source>
</evidence>
<evidence type="ECO:0000256" key="6">
    <source>
        <dbReference type="ARBA" id="ARBA00019935"/>
    </source>
</evidence>
<evidence type="ECO:0000256" key="10">
    <source>
        <dbReference type="ARBA" id="ARBA00031722"/>
    </source>
</evidence>
<evidence type="ECO:0000256" key="12">
    <source>
        <dbReference type="SAM" id="Phobius"/>
    </source>
</evidence>
<evidence type="ECO:0000313" key="15">
    <source>
        <dbReference type="EMBL" id="STY65430.1"/>
    </source>
</evidence>
<dbReference type="PANTHER" id="PTHR45825:SF11">
    <property type="entry name" value="ALPHA AMYLASE DOMAIN-CONTAINING PROTEIN"/>
    <property type="match status" value="1"/>
</dbReference>
<evidence type="ECO:0000256" key="2">
    <source>
        <dbReference type="ARBA" id="ARBA00002764"/>
    </source>
</evidence>
<feature type="binding site" evidence="11">
    <location>
        <position position="51"/>
    </location>
    <ligand>
        <name>ADP-alpha-D-glucose</name>
        <dbReference type="ChEBI" id="CHEBI:57498"/>
    </ligand>
</feature>
<keyword evidence="7 11" id="KW-0328">Glycosyltransferase</keyword>
<evidence type="ECO:0000256" key="9">
    <source>
        <dbReference type="ARBA" id="ARBA00023056"/>
    </source>
</evidence>
<keyword evidence="8 11" id="KW-0808">Transferase</keyword>
<dbReference type="GO" id="GO:0005978">
    <property type="term" value="P:glycogen biosynthetic process"/>
    <property type="evidence" value="ECO:0007669"/>
    <property type="project" value="UniProtKB-UniRule"/>
</dbReference>
<evidence type="ECO:0000256" key="11">
    <source>
        <dbReference type="HAMAP-Rule" id="MF_00484"/>
    </source>
</evidence>
<dbReference type="Gene3D" id="3.40.50.2000">
    <property type="entry name" value="Glycogen Phosphorylase B"/>
    <property type="match status" value="2"/>
</dbReference>
<dbReference type="GO" id="GO:0009011">
    <property type="term" value="F:alpha-1,4-glucan glucosyltransferase (ADP-glucose donor) activity"/>
    <property type="evidence" value="ECO:0007669"/>
    <property type="project" value="UniProtKB-UniRule"/>
</dbReference>
<keyword evidence="12" id="KW-1133">Transmembrane helix</keyword>
<feature type="domain" description="Glycosyl transferase family 1" evidence="13">
    <location>
        <begin position="323"/>
        <end position="484"/>
    </location>
</feature>
<dbReference type="EC" id="2.4.1.21" evidence="5 11"/>
<keyword evidence="12" id="KW-0472">Membrane</keyword>
<dbReference type="HAMAP" id="MF_00484">
    <property type="entry name" value="Glycogen_synth"/>
    <property type="match status" value="1"/>
</dbReference>
<accession>A0A378NAJ3</accession>
<dbReference type="CDD" id="cd03791">
    <property type="entry name" value="GT5_Glycogen_synthase_DULL1-like"/>
    <property type="match status" value="1"/>
</dbReference>
<dbReference type="Proteomes" id="UP000254031">
    <property type="component" value="Unassembled WGS sequence"/>
</dbReference>
<name>A0A378NAJ3_MANHA</name>
<sequence>MLRVCHLRSQARSIVMIKALQAVLFFNYFTHRKRLKMKVLHICSEMYPLIKTGGLADVMGALPFAQQQAGNDVRVLIPYYPKVAQTLGETVEVATIGTFAGTVSVRFAYFNGLGVYVIDAPHLFMRDGNPYHDSNYQDYPDNYKRFALLGYIGAQLAQGLDHWWGTAQVLHAHDWQAGLACAYLKSWGSNVKTLFTIHNIAYIGRFNAFHLAELGLPWEFFHAEGLEFYGEISYLKAGLYFADRITTVSPTYAREITEEIAGAGLHGLLATRQYQGRLRGILNGVDAEVWNPETDTHIVVNYRANYMHGKAKNKAELQRIFGLPEDKEALLMVMVTRLTEQKGADFLLTNIDTLMQHKVQIIVLGSGSPDLENALRYFQHKYPNQIGVKIGYDEALSHQIIAGGDLILVPSRFEPCGLTQLYGLKYGTLPLVRRTGGLADTVVDSHKESIENRSATGFVFDYPDAPAFLEAAMRAISLWQKQKLWSSVRQNALAQDFGWAKVAEQYQNLYHEII</sequence>
<comment type="similarity">
    <text evidence="4 11">Belongs to the glycosyltransferase 1 family. Bacterial/plant glycogen synthase subfamily.</text>
</comment>
<evidence type="ECO:0000313" key="16">
    <source>
        <dbReference type="Proteomes" id="UP000254031"/>
    </source>
</evidence>
<evidence type="ECO:0000259" key="13">
    <source>
        <dbReference type="Pfam" id="PF00534"/>
    </source>
</evidence>